<feature type="non-terminal residue" evidence="2">
    <location>
        <position position="361"/>
    </location>
</feature>
<evidence type="ECO:0000313" key="3">
    <source>
        <dbReference type="Proteomes" id="UP000838878"/>
    </source>
</evidence>
<evidence type="ECO:0000256" key="1">
    <source>
        <dbReference type="SAM" id="Coils"/>
    </source>
</evidence>
<dbReference type="AlphaFoldDB" id="A0A8J9UGD1"/>
<reference evidence="2" key="1">
    <citation type="submission" date="2021-12" db="EMBL/GenBank/DDBJ databases">
        <authorList>
            <person name="Martin H S."/>
        </authorList>
    </citation>
    <scope>NUCLEOTIDE SEQUENCE</scope>
</reference>
<dbReference type="EMBL" id="OV170234">
    <property type="protein sequence ID" value="CAH0719557.1"/>
    <property type="molecule type" value="Genomic_DNA"/>
</dbReference>
<dbReference type="PANTHER" id="PTHR16275:SF8">
    <property type="entry name" value="COILED-COIL DOMAIN-CONTAINING PROTEIN 40"/>
    <property type="match status" value="1"/>
</dbReference>
<keyword evidence="1" id="KW-0175">Coiled coil</keyword>
<accession>A0A8J9UGD1</accession>
<dbReference type="PANTHER" id="PTHR16275">
    <property type="entry name" value="COILED-COIL DOMAIN-CONTAINING PROTEIN 40"/>
    <property type="match status" value="1"/>
</dbReference>
<sequence>MRIQAESERVQSECAKVDRSLRDLRGRLEVLERTRKEAVDRNTNAQKANLAITHEYAANLKDAEMEIIQIEEEIEAYEKEKMNLTQDLDRVQREALIWQRKGILAVDLKKNIQNAKSAAGEIGQMRAEIHRMEVRREQLRKTGEKLADDLALYVTRRETAMEKNRAAAAVEKAHGTAQTSQSTYHHKLRLAKADLARATKDLSEATSQMENLQKEYERLKREISQSNAANSQLEENIATMLRESKDAEKQKQWLLERLVRSQRLGSELATAIKRQSVRVRKPKSVVLTEYNQAVALNERLNHIIETLSDEYPHLRDKLDVIVNTLNIHSPENSPRLVEECACDEAKEEDPNIPEKLEKTDE</sequence>
<dbReference type="InterPro" id="IPR037386">
    <property type="entry name" value="CCDC40"/>
</dbReference>
<name>A0A8J9UGD1_9NEOP</name>
<dbReference type="GO" id="GO:0035082">
    <property type="term" value="P:axoneme assembly"/>
    <property type="evidence" value="ECO:0007669"/>
    <property type="project" value="InterPro"/>
</dbReference>
<proteinExistence type="predicted"/>
<dbReference type="GO" id="GO:0005737">
    <property type="term" value="C:cytoplasm"/>
    <property type="evidence" value="ECO:0007669"/>
    <property type="project" value="TreeGrafter"/>
</dbReference>
<evidence type="ECO:0000313" key="2">
    <source>
        <dbReference type="EMBL" id="CAH0719557.1"/>
    </source>
</evidence>
<protein>
    <submittedName>
        <fullName evidence="2">Uncharacterized protein</fullName>
    </submittedName>
</protein>
<gene>
    <name evidence="2" type="ORF">BINO364_LOCUS5879</name>
</gene>
<feature type="coiled-coil region" evidence="1">
    <location>
        <begin position="188"/>
        <end position="250"/>
    </location>
</feature>
<organism evidence="2 3">
    <name type="scientific">Brenthis ino</name>
    <name type="common">lesser marbled fritillary</name>
    <dbReference type="NCBI Taxonomy" id="405034"/>
    <lineage>
        <taxon>Eukaryota</taxon>
        <taxon>Metazoa</taxon>
        <taxon>Ecdysozoa</taxon>
        <taxon>Arthropoda</taxon>
        <taxon>Hexapoda</taxon>
        <taxon>Insecta</taxon>
        <taxon>Pterygota</taxon>
        <taxon>Neoptera</taxon>
        <taxon>Endopterygota</taxon>
        <taxon>Lepidoptera</taxon>
        <taxon>Glossata</taxon>
        <taxon>Ditrysia</taxon>
        <taxon>Papilionoidea</taxon>
        <taxon>Nymphalidae</taxon>
        <taxon>Heliconiinae</taxon>
        <taxon>Argynnini</taxon>
        <taxon>Brenthis</taxon>
    </lineage>
</organism>
<feature type="coiled-coil region" evidence="1">
    <location>
        <begin position="14"/>
        <end position="142"/>
    </location>
</feature>
<keyword evidence="3" id="KW-1185">Reference proteome</keyword>
<dbReference type="OrthoDB" id="188741at2759"/>
<dbReference type="Proteomes" id="UP000838878">
    <property type="component" value="Chromosome 14"/>
</dbReference>